<name>A0A226CXE2_FOLCA</name>
<organism evidence="2 3">
    <name type="scientific">Folsomia candida</name>
    <name type="common">Springtail</name>
    <dbReference type="NCBI Taxonomy" id="158441"/>
    <lineage>
        <taxon>Eukaryota</taxon>
        <taxon>Metazoa</taxon>
        <taxon>Ecdysozoa</taxon>
        <taxon>Arthropoda</taxon>
        <taxon>Hexapoda</taxon>
        <taxon>Collembola</taxon>
        <taxon>Entomobryomorpha</taxon>
        <taxon>Isotomoidea</taxon>
        <taxon>Isotomidae</taxon>
        <taxon>Proisotominae</taxon>
        <taxon>Folsomia</taxon>
    </lineage>
</organism>
<dbReference type="Proteomes" id="UP000198287">
    <property type="component" value="Unassembled WGS sequence"/>
</dbReference>
<evidence type="ECO:0000313" key="2">
    <source>
        <dbReference type="EMBL" id="OXA36706.1"/>
    </source>
</evidence>
<evidence type="ECO:0000256" key="1">
    <source>
        <dbReference type="SAM" id="SignalP"/>
    </source>
</evidence>
<feature type="chain" id="PRO_5012240220" evidence="1">
    <location>
        <begin position="20"/>
        <end position="245"/>
    </location>
</feature>
<accession>A0A226CXE2</accession>
<dbReference type="OrthoDB" id="2382755at2759"/>
<keyword evidence="3" id="KW-1185">Reference proteome</keyword>
<evidence type="ECO:0000313" key="3">
    <source>
        <dbReference type="Proteomes" id="UP000198287"/>
    </source>
</evidence>
<proteinExistence type="predicted"/>
<feature type="signal peptide" evidence="1">
    <location>
        <begin position="1"/>
        <end position="19"/>
    </location>
</feature>
<keyword evidence="1" id="KW-0732">Signal</keyword>
<protein>
    <submittedName>
        <fullName evidence="2">Uncharacterized protein</fullName>
    </submittedName>
</protein>
<gene>
    <name evidence="2" type="ORF">Fcan01_28528</name>
</gene>
<dbReference type="EMBL" id="LNIX01000077">
    <property type="protein sequence ID" value="OXA36706.1"/>
    <property type="molecule type" value="Genomic_DNA"/>
</dbReference>
<comment type="caution">
    <text evidence="2">The sequence shown here is derived from an EMBL/GenBank/DDBJ whole genome shotgun (WGS) entry which is preliminary data.</text>
</comment>
<sequence length="245" mass="27242">MITSHHILVILLRFRYSLGSEAEYKYIGRVDCASWKKNLARFTRLRITTGGQINDSYGPLFPRNLLSKPCKDCERCELLVAATYQFPCMGSTPVPEPPRWGWWGELSFGGVNASAVHILVNDGGQVATFFETNMTLQNNTHPSTASIATSIPLPNTICAVFQAWGPDYRSASLPLWKVDAVVVNCDIISGSGTPTNFWDGPPHFCAELEVRDHAFPHGVFDMGIDTTCLVFEPPLEIEWTTKPTF</sequence>
<reference evidence="2 3" key="1">
    <citation type="submission" date="2015-12" db="EMBL/GenBank/DDBJ databases">
        <title>The genome of Folsomia candida.</title>
        <authorList>
            <person name="Faddeeva A."/>
            <person name="Derks M.F."/>
            <person name="Anvar Y."/>
            <person name="Smit S."/>
            <person name="Van Straalen N."/>
            <person name="Roelofs D."/>
        </authorList>
    </citation>
    <scope>NUCLEOTIDE SEQUENCE [LARGE SCALE GENOMIC DNA]</scope>
    <source>
        <strain evidence="2 3">VU population</strain>
        <tissue evidence="2">Whole body</tissue>
    </source>
</reference>
<dbReference type="AlphaFoldDB" id="A0A226CXE2"/>